<proteinExistence type="predicted"/>
<keyword evidence="2" id="KW-1185">Reference proteome</keyword>
<evidence type="ECO:0000313" key="2">
    <source>
        <dbReference type="Proteomes" id="UP001595075"/>
    </source>
</evidence>
<comment type="caution">
    <text evidence="1">The sequence shown here is derived from an EMBL/GenBank/DDBJ whole genome shotgun (WGS) entry which is preliminary data.</text>
</comment>
<sequence>MTMSQRCWNAFKHGEVCEKNTSTQLSYLAYDPRSIVVFMTGGCAWSQRYRHIQAVFGISFGPNSYRNISSYVPHKYSQCKEIAELFAVSATLRHILEIVVTNQITLPVSTVVICTCSLEIEAVITNPRWSKFRSQIWMRTWGHRYLLRDVLERVEQLEGMGLEIVVALTPPYCTAESYKLLPPIF</sequence>
<gene>
    <name evidence="1" type="ORF">VTL71DRAFT_2722</name>
</gene>
<dbReference type="EMBL" id="JAZHXI010000011">
    <property type="protein sequence ID" value="KAL2066650.1"/>
    <property type="molecule type" value="Genomic_DNA"/>
</dbReference>
<name>A0ABR4C9R4_9HELO</name>
<protein>
    <submittedName>
        <fullName evidence="1">Uncharacterized protein</fullName>
    </submittedName>
</protein>
<dbReference type="Proteomes" id="UP001595075">
    <property type="component" value="Unassembled WGS sequence"/>
</dbReference>
<evidence type="ECO:0000313" key="1">
    <source>
        <dbReference type="EMBL" id="KAL2066650.1"/>
    </source>
</evidence>
<dbReference type="Gene3D" id="3.30.420.10">
    <property type="entry name" value="Ribonuclease H-like superfamily/Ribonuclease H"/>
    <property type="match status" value="1"/>
</dbReference>
<dbReference type="InterPro" id="IPR036397">
    <property type="entry name" value="RNaseH_sf"/>
</dbReference>
<organism evidence="1 2">
    <name type="scientific">Oculimacula yallundae</name>
    <dbReference type="NCBI Taxonomy" id="86028"/>
    <lineage>
        <taxon>Eukaryota</taxon>
        <taxon>Fungi</taxon>
        <taxon>Dikarya</taxon>
        <taxon>Ascomycota</taxon>
        <taxon>Pezizomycotina</taxon>
        <taxon>Leotiomycetes</taxon>
        <taxon>Helotiales</taxon>
        <taxon>Ploettnerulaceae</taxon>
        <taxon>Oculimacula</taxon>
    </lineage>
</organism>
<accession>A0ABR4C9R4</accession>
<reference evidence="1 2" key="1">
    <citation type="journal article" date="2024" name="Commun. Biol.">
        <title>Comparative genomic analysis of thermophilic fungi reveals convergent evolutionary adaptations and gene losses.</title>
        <authorList>
            <person name="Steindorff A.S."/>
            <person name="Aguilar-Pontes M.V."/>
            <person name="Robinson A.J."/>
            <person name="Andreopoulos B."/>
            <person name="LaButti K."/>
            <person name="Kuo A."/>
            <person name="Mondo S."/>
            <person name="Riley R."/>
            <person name="Otillar R."/>
            <person name="Haridas S."/>
            <person name="Lipzen A."/>
            <person name="Grimwood J."/>
            <person name="Schmutz J."/>
            <person name="Clum A."/>
            <person name="Reid I.D."/>
            <person name="Moisan M.C."/>
            <person name="Butler G."/>
            <person name="Nguyen T.T.M."/>
            <person name="Dewar K."/>
            <person name="Conant G."/>
            <person name="Drula E."/>
            <person name="Henrissat B."/>
            <person name="Hansel C."/>
            <person name="Singer S."/>
            <person name="Hutchinson M.I."/>
            <person name="de Vries R.P."/>
            <person name="Natvig D.O."/>
            <person name="Powell A.J."/>
            <person name="Tsang A."/>
            <person name="Grigoriev I.V."/>
        </authorList>
    </citation>
    <scope>NUCLEOTIDE SEQUENCE [LARGE SCALE GENOMIC DNA]</scope>
    <source>
        <strain evidence="1 2">CBS 494.80</strain>
    </source>
</reference>